<dbReference type="AlphaFoldDB" id="A0A8S9QGF5"/>
<sequence length="78" mass="8517">MEGSLYRKFSFFPEEGSGPWDRTRSTSWRGPGVSPTGDPEASVLPGDFPRQDITPVILLSWVPLRPEPHSEPGGGPIP</sequence>
<accession>A0A8S9QGF5</accession>
<evidence type="ECO:0000313" key="2">
    <source>
        <dbReference type="EMBL" id="KAF3537718.1"/>
    </source>
</evidence>
<feature type="region of interest" description="Disordered" evidence="1">
    <location>
        <begin position="16"/>
        <end position="49"/>
    </location>
</feature>
<evidence type="ECO:0000313" key="3">
    <source>
        <dbReference type="Proteomes" id="UP000712600"/>
    </source>
</evidence>
<comment type="caution">
    <text evidence="2">The sequence shown here is derived from an EMBL/GenBank/DDBJ whole genome shotgun (WGS) entry which is preliminary data.</text>
</comment>
<protein>
    <submittedName>
        <fullName evidence="2">Uncharacterized protein</fullName>
    </submittedName>
</protein>
<organism evidence="2 3">
    <name type="scientific">Brassica cretica</name>
    <name type="common">Mustard</name>
    <dbReference type="NCBI Taxonomy" id="69181"/>
    <lineage>
        <taxon>Eukaryota</taxon>
        <taxon>Viridiplantae</taxon>
        <taxon>Streptophyta</taxon>
        <taxon>Embryophyta</taxon>
        <taxon>Tracheophyta</taxon>
        <taxon>Spermatophyta</taxon>
        <taxon>Magnoliopsida</taxon>
        <taxon>eudicotyledons</taxon>
        <taxon>Gunneridae</taxon>
        <taxon>Pentapetalae</taxon>
        <taxon>rosids</taxon>
        <taxon>malvids</taxon>
        <taxon>Brassicales</taxon>
        <taxon>Brassicaceae</taxon>
        <taxon>Brassiceae</taxon>
        <taxon>Brassica</taxon>
    </lineage>
</organism>
<dbReference type="Proteomes" id="UP000712600">
    <property type="component" value="Unassembled WGS sequence"/>
</dbReference>
<gene>
    <name evidence="2" type="ORF">F2Q69_00022607</name>
</gene>
<proteinExistence type="predicted"/>
<dbReference type="EMBL" id="QGKX02001290">
    <property type="protein sequence ID" value="KAF3537718.1"/>
    <property type="molecule type" value="Genomic_DNA"/>
</dbReference>
<evidence type="ECO:0000256" key="1">
    <source>
        <dbReference type="SAM" id="MobiDB-lite"/>
    </source>
</evidence>
<name>A0A8S9QGF5_BRACR</name>
<reference evidence="2" key="1">
    <citation type="submission" date="2019-12" db="EMBL/GenBank/DDBJ databases">
        <title>Genome sequencing and annotation of Brassica cretica.</title>
        <authorList>
            <person name="Studholme D.J."/>
            <person name="Sarris P."/>
        </authorList>
    </citation>
    <scope>NUCLEOTIDE SEQUENCE</scope>
    <source>
        <strain evidence="2">PFS-109/04</strain>
        <tissue evidence="2">Leaf</tissue>
    </source>
</reference>